<dbReference type="SUPFAM" id="SSF56935">
    <property type="entry name" value="Porins"/>
    <property type="match status" value="1"/>
</dbReference>
<evidence type="ECO:0000313" key="1">
    <source>
        <dbReference type="EMBL" id="SEL30107.1"/>
    </source>
</evidence>
<accession>A0A1H7P4R7</accession>
<dbReference type="STRING" id="332977.SAMN05421740_104192"/>
<dbReference type="Proteomes" id="UP000198916">
    <property type="component" value="Unassembled WGS sequence"/>
</dbReference>
<proteinExistence type="predicted"/>
<evidence type="ECO:0000313" key="2">
    <source>
        <dbReference type="Proteomes" id="UP000198916"/>
    </source>
</evidence>
<dbReference type="AlphaFoldDB" id="A0A1H7P4R7"/>
<dbReference type="EMBL" id="FNZR01000004">
    <property type="protein sequence ID" value="SEL30107.1"/>
    <property type="molecule type" value="Genomic_DNA"/>
</dbReference>
<reference evidence="2" key="1">
    <citation type="submission" date="2016-10" db="EMBL/GenBank/DDBJ databases">
        <authorList>
            <person name="Varghese N."/>
            <person name="Submissions S."/>
        </authorList>
    </citation>
    <scope>NUCLEOTIDE SEQUENCE [LARGE SCALE GENOMIC DNA]</scope>
    <source>
        <strain evidence="2">Jip14</strain>
    </source>
</reference>
<name>A0A1H7P4R7_9SPHI</name>
<sequence>MVGDAMKFQGMKVVSLFIYLSLWSVLVFSQSRQLQGRLETPDGKPVPYASVTVKNDRQRVLAFKTADSQGTFLLAWRDTIDISRLHIEINHLGFKKVSIPLAADNNHYDILMEEEAIDLAEVEVKSRPKINLRGDTLSYDVASFTKPEDRTIGDVLKRMPGVEVEENGQIKYNGKAISNFYVDGDDLLDDKYAIGTKTIPHAMVKDVEVMQNHQPLNVLQGKTLSENVALNLKIKDEAKLELTGQAKPGGGLPGQYDGELNTILFNKKYKMLNVGKANNIGTDLATDFTAFNQAGRLSNMGNSRPAELLSSGTVGNPALPTSRYYFNHSGSLNANNLVNLRSGLQLKANVGLLLDNNDMDYYSTNDLYLADDTIQYSEIQQINRSPFLVDVSLNAQANKDTYYLNNALKIGYSGETGNAALTSNAAAMNQRISHRIRDFSNTLDYVPALRNGNILSVNWYVNHFNRPQILDIQSGINADVLNEGRPFDAVYQYTETPTWFNTLAVGYRIPNGRIMQSYRLSTLNEWQQLLSQLRLMQPTGEQSAYTGSADNNLHWQRHNAQLNATYELKEGKWETLLSLPLSWQRIAYEDVGFGLDETSERLLFNPFFRAKYMTTPEDYVSASYVYSNQMGNINGVYRGAILTNYRSLQTNDAALQEQRAHNVALNYNFQRNISMLFMNVGISYTHATANTIASNVLTDNISSTVLLPYENDVSTFTATAGISKYIFALGATTGLKGTWSTTRFNQFLNDELLPYNNVSFSLTPSFEARLWNRISLNYEGTGTWMTSKLVAGETAIRMPDRQILRYDQSVSLLYSPLSNTFLRLSGRHQYTSQAQLEDISYFFMDASIRYKLSKWNTDIELNLMNLANITAYETYSLSANQFGYSRYNLRGRMAVLKLTFNL</sequence>
<keyword evidence="2" id="KW-1185">Reference proteome</keyword>
<gene>
    <name evidence="1" type="ORF">SAMN05421740_104192</name>
</gene>
<protein>
    <recommendedName>
        <fullName evidence="3">Carboxypeptidase regulatory-like domain-containing protein</fullName>
    </recommendedName>
</protein>
<organism evidence="1 2">
    <name type="scientific">Parapedobacter koreensis</name>
    <dbReference type="NCBI Taxonomy" id="332977"/>
    <lineage>
        <taxon>Bacteria</taxon>
        <taxon>Pseudomonadati</taxon>
        <taxon>Bacteroidota</taxon>
        <taxon>Sphingobacteriia</taxon>
        <taxon>Sphingobacteriales</taxon>
        <taxon>Sphingobacteriaceae</taxon>
        <taxon>Parapedobacter</taxon>
    </lineage>
</organism>
<evidence type="ECO:0008006" key="3">
    <source>
        <dbReference type="Google" id="ProtNLM"/>
    </source>
</evidence>